<dbReference type="InterPro" id="IPR050065">
    <property type="entry name" value="GlmU-like"/>
</dbReference>
<dbReference type="Gene3D" id="3.90.550.10">
    <property type="entry name" value="Spore Coat Polysaccharide Biosynthesis Protein SpsA, Chain A"/>
    <property type="match status" value="1"/>
</dbReference>
<protein>
    <submittedName>
        <fullName evidence="5">Bifunctional protein GlmU</fullName>
    </submittedName>
</protein>
<evidence type="ECO:0000313" key="7">
    <source>
        <dbReference type="Proteomes" id="UP000246004"/>
    </source>
</evidence>
<dbReference type="AlphaFoldDB" id="A0A2A2HDB5"/>
<evidence type="ECO:0000259" key="3">
    <source>
        <dbReference type="Pfam" id="PF12804"/>
    </source>
</evidence>
<dbReference type="RefSeq" id="WP_095608891.1">
    <property type="nucleotide sequence ID" value="NZ_LMVN01000021.1"/>
</dbReference>
<keyword evidence="2" id="KW-0548">Nucleotidyltransferase</keyword>
<dbReference type="Proteomes" id="UP000217528">
    <property type="component" value="Unassembled WGS sequence"/>
</dbReference>
<gene>
    <name evidence="5" type="primary">glmU_2</name>
    <name evidence="4" type="ORF">ASJ82_06015</name>
    <name evidence="5" type="ORF">MSCUN_06280</name>
</gene>
<reference evidence="4 6" key="2">
    <citation type="journal article" date="2017" name="BMC Genomics">
        <title>Genomic analysis of methanogenic archaea reveals a shift towards energy conservation.</title>
        <authorList>
            <person name="Gilmore S.P."/>
            <person name="Henske J.K."/>
            <person name="Sexton J.A."/>
            <person name="Solomon K.V."/>
            <person name="Seppala S."/>
            <person name="Yoo J.I."/>
            <person name="Huyett L.M."/>
            <person name="Pressman A."/>
            <person name="Cogan J.Z."/>
            <person name="Kivenson V."/>
            <person name="Peng X."/>
            <person name="Tan Y."/>
            <person name="Valentine D.L."/>
            <person name="O'Malley M.A."/>
        </authorList>
    </citation>
    <scope>NUCLEOTIDE SEQUENCE [LARGE SCALE GENOMIC DNA]</scope>
    <source>
        <strain evidence="4 6">1R-7</strain>
    </source>
</reference>
<keyword evidence="1" id="KW-0808">Transferase</keyword>
<dbReference type="InterPro" id="IPR025877">
    <property type="entry name" value="MobA-like_NTP_Trfase"/>
</dbReference>
<dbReference type="PANTHER" id="PTHR43584:SF8">
    <property type="entry name" value="N-ACETYLMURAMATE ALPHA-1-PHOSPHATE URIDYLYLTRANSFERASE"/>
    <property type="match status" value="1"/>
</dbReference>
<dbReference type="Proteomes" id="UP000246004">
    <property type="component" value="Unassembled WGS sequence"/>
</dbReference>
<dbReference type="GO" id="GO:0016779">
    <property type="term" value="F:nucleotidyltransferase activity"/>
    <property type="evidence" value="ECO:0007669"/>
    <property type="project" value="UniProtKB-KW"/>
</dbReference>
<dbReference type="SUPFAM" id="SSF53448">
    <property type="entry name" value="Nucleotide-diphospho-sugar transferases"/>
    <property type="match status" value="1"/>
</dbReference>
<keyword evidence="6" id="KW-1185">Reference proteome</keyword>
<proteinExistence type="predicted"/>
<organism evidence="4 6">
    <name type="scientific">Methanosphaera cuniculi</name>
    <dbReference type="NCBI Taxonomy" id="1077256"/>
    <lineage>
        <taxon>Archaea</taxon>
        <taxon>Methanobacteriati</taxon>
        <taxon>Methanobacteriota</taxon>
        <taxon>Methanomada group</taxon>
        <taxon>Methanobacteria</taxon>
        <taxon>Methanobacteriales</taxon>
        <taxon>Methanobacteriaceae</taxon>
        <taxon>Methanosphaera</taxon>
    </lineage>
</organism>
<reference evidence="5 7" key="1">
    <citation type="submission" date="2016-04" db="EMBL/GenBank/DDBJ databases">
        <title>Genome sequence of Methanosphaera cuniculi DSM 4103.</title>
        <authorList>
            <person name="Poehlein A."/>
            <person name="Seedorf H."/>
            <person name="Daniel R."/>
        </authorList>
    </citation>
    <scope>NUCLEOTIDE SEQUENCE [LARGE SCALE GENOMIC DNA]</scope>
    <source>
        <strain evidence="5 7">DSM 4103</strain>
    </source>
</reference>
<evidence type="ECO:0000313" key="6">
    <source>
        <dbReference type="Proteomes" id="UP000217528"/>
    </source>
</evidence>
<name>A0A2A2HDB5_9EURY</name>
<evidence type="ECO:0000313" key="4">
    <source>
        <dbReference type="EMBL" id="PAV07224.1"/>
    </source>
</evidence>
<sequence length="231" mass="26726">MDAIITAAGKNSRMIEDFKNKNQKPIHKLKLEINNIPILIHTLKQVQNSNIDNITIALGHHKDEIYQILKDYDMLDYVDINVNSNVNVGLSQTIKNVLDKKYDNNYLFMAADQPTITTNTINNMIDVLETHPEDKNTISILARRKSGQLSTAEGLGMPFCCYGKLLYDYIKDENDNLNPILRKMIKEKVNFYGIKPENKLELLNINHYDEYIKIKQELEKKGDLKKMKELL</sequence>
<comment type="caution">
    <text evidence="4">The sequence shown here is derived from an EMBL/GenBank/DDBJ whole genome shotgun (WGS) entry which is preliminary data.</text>
</comment>
<accession>A0A2A2HDB5</accession>
<dbReference type="EMBL" id="LMVN01000021">
    <property type="protein sequence ID" value="PAV07224.1"/>
    <property type="molecule type" value="Genomic_DNA"/>
</dbReference>
<evidence type="ECO:0000256" key="1">
    <source>
        <dbReference type="ARBA" id="ARBA00022679"/>
    </source>
</evidence>
<dbReference type="PANTHER" id="PTHR43584">
    <property type="entry name" value="NUCLEOTIDYL TRANSFERASE"/>
    <property type="match status" value="1"/>
</dbReference>
<dbReference type="OrthoDB" id="28434at2157"/>
<dbReference type="EMBL" id="LWMS01000016">
    <property type="protein sequence ID" value="PWL08469.1"/>
    <property type="molecule type" value="Genomic_DNA"/>
</dbReference>
<feature type="domain" description="MobA-like NTP transferase" evidence="3">
    <location>
        <begin position="3"/>
        <end position="135"/>
    </location>
</feature>
<evidence type="ECO:0000313" key="5">
    <source>
        <dbReference type="EMBL" id="PWL08469.1"/>
    </source>
</evidence>
<dbReference type="Pfam" id="PF12804">
    <property type="entry name" value="NTP_transf_3"/>
    <property type="match status" value="1"/>
</dbReference>
<evidence type="ECO:0000256" key="2">
    <source>
        <dbReference type="ARBA" id="ARBA00022695"/>
    </source>
</evidence>
<dbReference type="InterPro" id="IPR029044">
    <property type="entry name" value="Nucleotide-diphossugar_trans"/>
</dbReference>